<dbReference type="AlphaFoldDB" id="A0A397T1W5"/>
<feature type="non-terminal residue" evidence="1">
    <location>
        <position position="54"/>
    </location>
</feature>
<keyword evidence="2" id="KW-1185">Reference proteome</keyword>
<reference evidence="1 2" key="1">
    <citation type="submission" date="2018-06" db="EMBL/GenBank/DDBJ databases">
        <title>Comparative genomics reveals the genomic features of Rhizophagus irregularis, R. cerebriforme, R. diaphanum and Gigaspora rosea, and their symbiotic lifestyle signature.</title>
        <authorList>
            <person name="Morin E."/>
            <person name="San Clemente H."/>
            <person name="Chen E.C.H."/>
            <person name="De La Providencia I."/>
            <person name="Hainaut M."/>
            <person name="Kuo A."/>
            <person name="Kohler A."/>
            <person name="Murat C."/>
            <person name="Tang N."/>
            <person name="Roy S."/>
            <person name="Loubradou J."/>
            <person name="Henrissat B."/>
            <person name="Grigoriev I.V."/>
            <person name="Corradi N."/>
            <person name="Roux C."/>
            <person name="Martin F.M."/>
        </authorList>
    </citation>
    <scope>NUCLEOTIDE SEQUENCE [LARGE SCALE GENOMIC DNA]</scope>
    <source>
        <strain evidence="1 2">DAOM 227022</strain>
    </source>
</reference>
<dbReference type="EMBL" id="QKYT01000155">
    <property type="protein sequence ID" value="RIA91329.1"/>
    <property type="molecule type" value="Genomic_DNA"/>
</dbReference>
<protein>
    <submittedName>
        <fullName evidence="1">Uncharacterized protein</fullName>
    </submittedName>
</protein>
<organism evidence="1 2">
    <name type="scientific">Glomus cerebriforme</name>
    <dbReference type="NCBI Taxonomy" id="658196"/>
    <lineage>
        <taxon>Eukaryota</taxon>
        <taxon>Fungi</taxon>
        <taxon>Fungi incertae sedis</taxon>
        <taxon>Mucoromycota</taxon>
        <taxon>Glomeromycotina</taxon>
        <taxon>Glomeromycetes</taxon>
        <taxon>Glomerales</taxon>
        <taxon>Glomeraceae</taxon>
        <taxon>Glomus</taxon>
    </lineage>
</organism>
<evidence type="ECO:0000313" key="1">
    <source>
        <dbReference type="EMBL" id="RIA91329.1"/>
    </source>
</evidence>
<gene>
    <name evidence="1" type="ORF">C1645_767657</name>
</gene>
<accession>A0A397T1W5</accession>
<comment type="caution">
    <text evidence="1">The sequence shown here is derived from an EMBL/GenBank/DDBJ whole genome shotgun (WGS) entry which is preliminary data.</text>
</comment>
<name>A0A397T1W5_9GLOM</name>
<sequence length="54" mass="6109">MSNNNNNTHHYGLTTCHYYNEQSHGYSDNDQYVCVSSSSSKICGDTKNLLHVLL</sequence>
<evidence type="ECO:0000313" key="2">
    <source>
        <dbReference type="Proteomes" id="UP000265703"/>
    </source>
</evidence>
<proteinExistence type="predicted"/>
<dbReference type="Proteomes" id="UP000265703">
    <property type="component" value="Unassembled WGS sequence"/>
</dbReference>